<accession>A0ABQ3BX09</accession>
<evidence type="ECO:0000256" key="1">
    <source>
        <dbReference type="SAM" id="MobiDB-lite"/>
    </source>
</evidence>
<keyword evidence="3" id="KW-1185">Reference proteome</keyword>
<evidence type="ECO:0000313" key="3">
    <source>
        <dbReference type="Proteomes" id="UP000624183"/>
    </source>
</evidence>
<dbReference type="Proteomes" id="UP000624183">
    <property type="component" value="Unassembled WGS sequence"/>
</dbReference>
<protein>
    <submittedName>
        <fullName evidence="2">Uncharacterized protein</fullName>
    </submittedName>
</protein>
<sequence>MSGEQPALDGAGGQRGRTFTYVRGNAGLRGGGEQSSAPAGDPLPSAAQQAETGQPPGDVVDRLRTADAVDHFLNASAARAGSHDRFLDGMPRPEVTGGAEPSGAQAQHPLLGQRDDGALDHTLPTAREERVAVQVQRRTALRCRASPP</sequence>
<evidence type="ECO:0000313" key="2">
    <source>
        <dbReference type="EMBL" id="GGZ57301.1"/>
    </source>
</evidence>
<feature type="region of interest" description="Disordered" evidence="1">
    <location>
        <begin position="76"/>
        <end position="119"/>
    </location>
</feature>
<proteinExistence type="predicted"/>
<comment type="caution">
    <text evidence="2">The sequence shown here is derived from an EMBL/GenBank/DDBJ whole genome shotgun (WGS) entry which is preliminary data.</text>
</comment>
<feature type="region of interest" description="Disordered" evidence="1">
    <location>
        <begin position="1"/>
        <end position="60"/>
    </location>
</feature>
<name>A0ABQ3BX09_9ACTN</name>
<organism evidence="2 3">
    <name type="scientific">Streptomyces rubiginosohelvolus</name>
    <dbReference type="NCBI Taxonomy" id="67362"/>
    <lineage>
        <taxon>Bacteria</taxon>
        <taxon>Bacillati</taxon>
        <taxon>Actinomycetota</taxon>
        <taxon>Actinomycetes</taxon>
        <taxon>Kitasatosporales</taxon>
        <taxon>Streptomycetaceae</taxon>
        <taxon>Streptomyces</taxon>
    </lineage>
</organism>
<gene>
    <name evidence="2" type="ORF">GCM10010328_35220</name>
</gene>
<reference evidence="3" key="1">
    <citation type="journal article" date="2019" name="Int. J. Syst. Evol. Microbiol.">
        <title>The Global Catalogue of Microorganisms (GCM) 10K type strain sequencing project: providing services to taxonomists for standard genome sequencing and annotation.</title>
        <authorList>
            <consortium name="The Broad Institute Genomics Platform"/>
            <consortium name="The Broad Institute Genome Sequencing Center for Infectious Disease"/>
            <person name="Wu L."/>
            <person name="Ma J."/>
        </authorList>
    </citation>
    <scope>NUCLEOTIDE SEQUENCE [LARGE SCALE GENOMIC DNA]</scope>
    <source>
        <strain evidence="3">JCM 4602</strain>
    </source>
</reference>
<dbReference type="EMBL" id="BMUW01000005">
    <property type="protein sequence ID" value="GGZ57301.1"/>
    <property type="molecule type" value="Genomic_DNA"/>
</dbReference>